<dbReference type="InterPro" id="IPR005814">
    <property type="entry name" value="Aminotrans_3"/>
</dbReference>
<dbReference type="NCBIfam" id="NF000818">
    <property type="entry name" value="PRK00062.1"/>
    <property type="match status" value="1"/>
</dbReference>
<dbReference type="InterPro" id="IPR015422">
    <property type="entry name" value="PyrdxlP-dep_Trfase_small"/>
</dbReference>
<comment type="subunit">
    <text evidence="9">Homodimer.</text>
</comment>
<comment type="similarity">
    <text evidence="4 9">Belongs to the class-III pyridoxal-phosphate-dependent aminotransferase family. HemL subfamily.</text>
</comment>
<comment type="pathway">
    <text evidence="3">Porphyrin-containing compound metabolism; protoporphyrin-IX biosynthesis; 5-aminolevulinate from L-glutamyl-tRNA(Glu): step 2/2.</text>
</comment>
<sequence length="439" mass="46869">MSISRPRSEQLYAEALQHIVGGVNSPSRSFKAVGGGAPVFMKRAQGAHFWDVDDNRYIDYLCAYGPVITGHAHPHITAAITRAAENGTLYGTPTELEIELARMLKSAIPSLDKVRFVNSGTEAVMTTIRVARAYTKRSKIIKFAGCYHGHSDLVLVAAGSGPSTLGIPDSAGVPASIAGEVITVPFNDLGGLAQALQRWGDEVAAVMVEPIVGNFGMVMPKPGFLEELCRMTREAGALVIYDEVISAFRFHYGSAHTYDVFPDKAAIEPDLTALGKIIGGGLPIGAYGGRKEVMEQVAPLGPAYQAGTMAGNPASISAGIACLEVLQAPGVYERMDALAVQLADALKQSSLSYGIPLEINRIRGSFSAHFCSHPVTNYDEAQDTDGELFAQFFRLMLDQGICLAPSKYEAWFLTTAHTEEDIAATIQAADQALKVMAGK</sequence>
<evidence type="ECO:0000256" key="2">
    <source>
        <dbReference type="ARBA" id="ARBA00001933"/>
    </source>
</evidence>
<dbReference type="HAMAP" id="MF_00375">
    <property type="entry name" value="HemL_aminotrans_3"/>
    <property type="match status" value="1"/>
</dbReference>
<dbReference type="CDD" id="cd00610">
    <property type="entry name" value="OAT_like"/>
    <property type="match status" value="1"/>
</dbReference>
<evidence type="ECO:0000256" key="8">
    <source>
        <dbReference type="ARBA" id="ARBA00023244"/>
    </source>
</evidence>
<proteinExistence type="inferred from homology"/>
<dbReference type="Pfam" id="PF00202">
    <property type="entry name" value="Aminotran_3"/>
    <property type="match status" value="1"/>
</dbReference>
<accession>A0ABS7D4Y8</accession>
<evidence type="ECO:0000313" key="11">
    <source>
        <dbReference type="Proteomes" id="UP000812277"/>
    </source>
</evidence>
<gene>
    <name evidence="9" type="primary">hemL</name>
    <name evidence="10" type="ORF">K0T92_09005</name>
</gene>
<evidence type="ECO:0000256" key="5">
    <source>
        <dbReference type="ARBA" id="ARBA00022490"/>
    </source>
</evidence>
<comment type="subcellular location">
    <subcellularLocation>
        <location evidence="9">Cytoplasm</location>
    </subcellularLocation>
</comment>
<evidence type="ECO:0000256" key="6">
    <source>
        <dbReference type="ARBA" id="ARBA00022898"/>
    </source>
</evidence>
<comment type="caution">
    <text evidence="10">The sequence shown here is derived from an EMBL/GenBank/DDBJ whole genome shotgun (WGS) entry which is preliminary data.</text>
</comment>
<keyword evidence="7 9" id="KW-0413">Isomerase</keyword>
<dbReference type="Gene3D" id="3.90.1150.10">
    <property type="entry name" value="Aspartate Aminotransferase, domain 1"/>
    <property type="match status" value="1"/>
</dbReference>
<keyword evidence="6 9" id="KW-0663">Pyridoxal phosphate</keyword>
<dbReference type="PANTHER" id="PTHR43713:SF1">
    <property type="entry name" value="GLUTAMATE-1-SEMIALDEHYDE 2,1-AMINOMUTASE 2"/>
    <property type="match status" value="1"/>
</dbReference>
<evidence type="ECO:0000256" key="4">
    <source>
        <dbReference type="ARBA" id="ARBA00008981"/>
    </source>
</evidence>
<evidence type="ECO:0000256" key="3">
    <source>
        <dbReference type="ARBA" id="ARBA00004819"/>
    </source>
</evidence>
<keyword evidence="11" id="KW-1185">Reference proteome</keyword>
<dbReference type="GO" id="GO:0042286">
    <property type="term" value="F:glutamate-1-semialdehyde 2,1-aminomutase activity"/>
    <property type="evidence" value="ECO:0007669"/>
    <property type="project" value="UniProtKB-EC"/>
</dbReference>
<dbReference type="InterPro" id="IPR004639">
    <property type="entry name" value="4pyrrol_synth_GluAld_NH2Trfase"/>
</dbReference>
<dbReference type="Gene3D" id="3.40.640.10">
    <property type="entry name" value="Type I PLP-dependent aspartate aminotransferase-like (Major domain)"/>
    <property type="match status" value="1"/>
</dbReference>
<keyword evidence="5 9" id="KW-0963">Cytoplasm</keyword>
<dbReference type="PANTHER" id="PTHR43713">
    <property type="entry name" value="GLUTAMATE-1-SEMIALDEHYDE 2,1-AMINOMUTASE"/>
    <property type="match status" value="1"/>
</dbReference>
<evidence type="ECO:0000256" key="1">
    <source>
        <dbReference type="ARBA" id="ARBA00001579"/>
    </source>
</evidence>
<reference evidence="10 11" key="1">
    <citation type="submission" date="2021-07" db="EMBL/GenBank/DDBJ databases">
        <title>Paenibacillus radiodurans sp. nov., isolated from the southeastern edge of Tengger Desert.</title>
        <authorList>
            <person name="Zhang G."/>
        </authorList>
    </citation>
    <scope>NUCLEOTIDE SEQUENCE [LARGE SCALE GENOMIC DNA]</scope>
    <source>
        <strain evidence="10 11">DT7-4</strain>
    </source>
</reference>
<feature type="modified residue" description="N6-(pyridoxal phosphate)lysine" evidence="9">
    <location>
        <position position="276"/>
    </location>
</feature>
<dbReference type="InterPro" id="IPR015421">
    <property type="entry name" value="PyrdxlP-dep_Trfase_major"/>
</dbReference>
<organism evidence="10 11">
    <name type="scientific">Paenibacillus oenotherae</name>
    <dbReference type="NCBI Taxonomy" id="1435645"/>
    <lineage>
        <taxon>Bacteria</taxon>
        <taxon>Bacillati</taxon>
        <taxon>Bacillota</taxon>
        <taxon>Bacilli</taxon>
        <taxon>Bacillales</taxon>
        <taxon>Paenibacillaceae</taxon>
        <taxon>Paenibacillus</taxon>
    </lineage>
</organism>
<dbReference type="Proteomes" id="UP000812277">
    <property type="component" value="Unassembled WGS sequence"/>
</dbReference>
<evidence type="ECO:0000313" key="10">
    <source>
        <dbReference type="EMBL" id="MBW7474881.1"/>
    </source>
</evidence>
<evidence type="ECO:0000256" key="7">
    <source>
        <dbReference type="ARBA" id="ARBA00023235"/>
    </source>
</evidence>
<dbReference type="EC" id="5.4.3.8" evidence="9"/>
<name>A0ABS7D4Y8_9BACL</name>
<protein>
    <recommendedName>
        <fullName evidence="9">Glutamate-1-semialdehyde 2,1-aminomutase</fullName>
        <shortName evidence="9">GSA</shortName>
        <ecNumber evidence="9">5.4.3.8</ecNumber>
    </recommendedName>
    <alternativeName>
        <fullName evidence="9">Glutamate-1-semialdehyde aminotransferase</fullName>
        <shortName evidence="9">GSA-AT</shortName>
    </alternativeName>
</protein>
<keyword evidence="8 9" id="KW-0627">Porphyrin biosynthesis</keyword>
<dbReference type="NCBIfam" id="TIGR00713">
    <property type="entry name" value="hemL"/>
    <property type="match status" value="1"/>
</dbReference>
<evidence type="ECO:0000256" key="9">
    <source>
        <dbReference type="HAMAP-Rule" id="MF_00375"/>
    </source>
</evidence>
<comment type="cofactor">
    <cofactor evidence="2 9">
        <name>pyridoxal 5'-phosphate</name>
        <dbReference type="ChEBI" id="CHEBI:597326"/>
    </cofactor>
</comment>
<dbReference type="InterPro" id="IPR015424">
    <property type="entry name" value="PyrdxlP-dep_Trfase"/>
</dbReference>
<dbReference type="SUPFAM" id="SSF53383">
    <property type="entry name" value="PLP-dependent transferases"/>
    <property type="match status" value="1"/>
</dbReference>
<comment type="catalytic activity">
    <reaction evidence="1 9">
        <text>(S)-4-amino-5-oxopentanoate = 5-aminolevulinate</text>
        <dbReference type="Rhea" id="RHEA:14265"/>
        <dbReference type="ChEBI" id="CHEBI:57501"/>
        <dbReference type="ChEBI" id="CHEBI:356416"/>
        <dbReference type="EC" id="5.4.3.8"/>
    </reaction>
</comment>
<dbReference type="EMBL" id="JAHZIJ010000004">
    <property type="protein sequence ID" value="MBW7474881.1"/>
    <property type="molecule type" value="Genomic_DNA"/>
</dbReference>
<dbReference type="RefSeq" id="WP_219872107.1">
    <property type="nucleotide sequence ID" value="NZ_JAHZIJ010000004.1"/>
</dbReference>
<dbReference type="NCBIfam" id="NF009055">
    <property type="entry name" value="PRK12389.1"/>
    <property type="match status" value="1"/>
</dbReference>